<dbReference type="PANTHER" id="PTHR24180">
    <property type="entry name" value="CYCLIN-DEPENDENT KINASE INHIBITOR 2C-RELATED"/>
    <property type="match status" value="1"/>
</dbReference>
<evidence type="ECO:0000313" key="6">
    <source>
        <dbReference type="Proteomes" id="UP000005408"/>
    </source>
</evidence>
<dbReference type="InterPro" id="IPR036770">
    <property type="entry name" value="Ankyrin_rpt-contain_sf"/>
</dbReference>
<dbReference type="InterPro" id="IPR051637">
    <property type="entry name" value="Ank_repeat_dom-contain_49"/>
</dbReference>
<accession>A0A8W8JRK7</accession>
<evidence type="ECO:0000256" key="1">
    <source>
        <dbReference type="ARBA" id="ARBA00022737"/>
    </source>
</evidence>
<dbReference type="SMART" id="SM00248">
    <property type="entry name" value="ANK"/>
    <property type="match status" value="8"/>
</dbReference>
<keyword evidence="2 3" id="KW-0040">ANK repeat</keyword>
<dbReference type="Proteomes" id="UP000005408">
    <property type="component" value="Unassembled WGS sequence"/>
</dbReference>
<dbReference type="InterPro" id="IPR027417">
    <property type="entry name" value="P-loop_NTPase"/>
</dbReference>
<feature type="repeat" description="ANK" evidence="3">
    <location>
        <begin position="1630"/>
        <end position="1671"/>
    </location>
</feature>
<dbReference type="Gene3D" id="1.25.40.20">
    <property type="entry name" value="Ankyrin repeat-containing domain"/>
    <property type="match status" value="5"/>
</dbReference>
<dbReference type="SUPFAM" id="SSF48403">
    <property type="entry name" value="Ankyrin repeat"/>
    <property type="match status" value="3"/>
</dbReference>
<evidence type="ECO:0000259" key="4">
    <source>
        <dbReference type="Pfam" id="PF20720"/>
    </source>
</evidence>
<dbReference type="EnsemblMetazoa" id="G20598.1">
    <property type="protein sequence ID" value="G20598.1:cds"/>
    <property type="gene ID" value="G20598"/>
</dbReference>
<dbReference type="PROSITE" id="PS50088">
    <property type="entry name" value="ANK_REPEAT"/>
    <property type="match status" value="3"/>
</dbReference>
<evidence type="ECO:0000256" key="3">
    <source>
        <dbReference type="PROSITE-ProRule" id="PRU00023"/>
    </source>
</evidence>
<dbReference type="InterPro" id="IPR002110">
    <property type="entry name" value="Ankyrin_rpt"/>
</dbReference>
<keyword evidence="6" id="KW-1185">Reference proteome</keyword>
<organism evidence="5 6">
    <name type="scientific">Magallana gigas</name>
    <name type="common">Pacific oyster</name>
    <name type="synonym">Crassostrea gigas</name>
    <dbReference type="NCBI Taxonomy" id="29159"/>
    <lineage>
        <taxon>Eukaryota</taxon>
        <taxon>Metazoa</taxon>
        <taxon>Spiralia</taxon>
        <taxon>Lophotrochozoa</taxon>
        <taxon>Mollusca</taxon>
        <taxon>Bivalvia</taxon>
        <taxon>Autobranchia</taxon>
        <taxon>Pteriomorphia</taxon>
        <taxon>Ostreida</taxon>
        <taxon>Ostreoidea</taxon>
        <taxon>Ostreidae</taxon>
        <taxon>Magallana</taxon>
    </lineage>
</organism>
<dbReference type="InterPro" id="IPR049050">
    <property type="entry name" value="nSTAND3"/>
</dbReference>
<feature type="repeat" description="ANK" evidence="3">
    <location>
        <begin position="1733"/>
        <end position="1768"/>
    </location>
</feature>
<reference evidence="5" key="1">
    <citation type="submission" date="2022-08" db="UniProtKB">
        <authorList>
            <consortium name="EnsemblMetazoa"/>
        </authorList>
    </citation>
    <scope>IDENTIFICATION</scope>
    <source>
        <strain evidence="5">05x7-T-G4-1.051#20</strain>
    </source>
</reference>
<feature type="domain" description="Novel STAND NTPase 3" evidence="4">
    <location>
        <begin position="554"/>
        <end position="710"/>
    </location>
</feature>
<evidence type="ECO:0000256" key="2">
    <source>
        <dbReference type="ARBA" id="ARBA00023043"/>
    </source>
</evidence>
<evidence type="ECO:0000313" key="5">
    <source>
        <dbReference type="EnsemblMetazoa" id="G20598.1:cds"/>
    </source>
</evidence>
<name>A0A8W8JRK7_MAGGI</name>
<sequence>MEDTTKVFSFLVGNQIEVSGNVIFSNEEAADSGNRRLWIVRLNTKISTEEGSIPVKLASEPLISADLNSILKPLFEIVGIHTSDLETEVELKCLNNPTTEFIQNGGVPNLLQRIIERDPILRIFPAKCISKINLKAVVSLKHLDEEQTSTLKQESSNVGIQVGDNCILTLCPKTTSYCHQAGDGNVIIINIVNHEDSNISIYPEGTVTVKVSSKDAGWVEMEDEMVTNSDQCKTAINKELEKYNIKLMSIQKCCIIFVIHLLHEKDPKKISREDGPVLNLFRAILESGYWIEAIRKRTVKEGIPTFGAEVFLDFSLPEDWQNRSEFPAQCRSYGEKELTFFVGDENQCKVYVTFGRVFMEDLQKITTGSSSISLRISPTVKEPRQASFSPVEDRLNDVNLAQINLILGKYNIQLVGIRKGSLILDFCLSKPIEGEIFIQAVAESLHELFQNVKDLLERFRAVELNLDALSFDQPKTNIKNPQTLEFVLYPEHKVKEAMATGVLPQVVRTLLTKYNPQHLKRVKTIDVKVSLPKENQGSHSCQLKLFLKNKMTKFVETKCWQDISQALEKENIVTIVGDPGTGKTMIACRLIVDAIDLGYDVQILCSPEEWETKIDLQKKQIILLDDFLGHNFLCHCKADGFLSILPRIRRYVTQRNGSLKIIIASRKNVYREGFQYLKVTTTAVDALNIVQIDQNSLTETEKKEILQRHLPKENYTGESLGFDAGHFQQCVQLFSKVSSTEPLSKFMEHPIKNLESHITKMRKESKLDFMCLLILAFNGGEIFVDKLFDINVMKTNKSLLESVCDVVYDEEEIRNTFRHHKSGYVSVCCSRFRFSHILVNKAMLRILKNLMTMDLGDLIISHVPLDFLERQVTSKGSPCSELKICVDDETYPIIAKRFVVEIRQGNVQRIAKHSLLKDEEFMSRFIEECRENPKSLVTCERDNQNRNLFAGSILYWIAAESSTKCLLQILNANLFLNETDKFWLKLQTSASLIQACYRGMPVCIVEKLVSMGADLNCAMNLIDAYKHYNCDQCTLYDKNGMTAFSAVISSKPDDDRNEVITFLLDREVSSFLNIPDVLSMFVKNNYSEDVLRVLLKKISQSKKLFEKLKLETSLENSSTSPLWVAAECQKITAFAILVEFGFRTDIHNDEGETLYSKCSESVRKMHFMDECKKSKSTHPSPEEIRKIISEEELFPLASEYVFPFKKDLSLKGSVKSLEVSQQKSFFASLRSDIGSDQTEDSQCLTVFEMLKKKPKGDIFIEFQKKLSACVDIKAVDEEGNTLLLLACGESYIDFENPSVKFNIIKLLLDNGTPMDDHNNKRENVFHRILRSCHMRKVSILLKLIEERDSARLLSEEDNSGFTPFHLLCGVDYKYDKITLESAILRLTKMVGFDAKQKSLMAIACSRNFNTAQQLLKQGYVVSQRDLQELVLNFEKMPFDAHFLSGSDVLLSQLNLEEKKKFKSWVKTQKSFRRHYSILFHASEIEIEEKRQHFRNIIESDCNASVCSRATKVLLRDTILGELLDECERSFLMNTFEYFNAKGRGILEIVTFLLEKDDHLNDEVGHGVLYYCINSSVSEDVIIQCLKLLRKNKVNETDRDYILLVAARRFMTDTVGHLVNDGVNINQRDSKGRNALHHVIMSNYVSHHLRVKFEPLVRQLIRHGIDVNCKDCEGLTPIQYLVGMRSCDSDNITKDELIKSSLKLQSRCDYHAGYDHFVRYLVHNNANYEVVNKDGQTLLHLVTNKMNKDSYKTVIYLLDLGLDVNARCKTGETPLHRIATIPLDDVVWCTGLRLPILRLLVKNGATINAQDESGQTPLHKVVQHYLEFWKHDKNECPLMKAHLLMLMADVLICHGGDINIVDLHGKSVRNILDSADVPFLKMVVYQERPQEEILDLVTLKLRDPDAL</sequence>
<protein>
    <recommendedName>
        <fullName evidence="4">Novel STAND NTPase 3 domain-containing protein</fullName>
    </recommendedName>
</protein>
<dbReference type="Pfam" id="PF20720">
    <property type="entry name" value="nSTAND3"/>
    <property type="match status" value="1"/>
</dbReference>
<feature type="repeat" description="ANK" evidence="3">
    <location>
        <begin position="1769"/>
        <end position="1811"/>
    </location>
</feature>
<keyword evidence="1" id="KW-0677">Repeat</keyword>
<dbReference type="SUPFAM" id="SSF52540">
    <property type="entry name" value="P-loop containing nucleoside triphosphate hydrolases"/>
    <property type="match status" value="1"/>
</dbReference>
<dbReference type="PANTHER" id="PTHR24180:SF45">
    <property type="entry name" value="POLY [ADP-RIBOSE] POLYMERASE TANKYRASE"/>
    <property type="match status" value="1"/>
</dbReference>
<proteinExistence type="predicted"/>